<dbReference type="SUPFAM" id="SSF82771">
    <property type="entry name" value="GIY-YIG endonuclease"/>
    <property type="match status" value="1"/>
</dbReference>
<evidence type="ECO:0000259" key="2">
    <source>
        <dbReference type="PROSITE" id="PS50164"/>
    </source>
</evidence>
<feature type="domain" description="UVR" evidence="1">
    <location>
        <begin position="215"/>
        <end position="250"/>
    </location>
</feature>
<dbReference type="SUPFAM" id="SSF46600">
    <property type="entry name" value="C-terminal UvrC-binding domain of UvrB"/>
    <property type="match status" value="1"/>
</dbReference>
<name>A0A1F7X3J9_9BACT</name>
<dbReference type="PROSITE" id="PS50165">
    <property type="entry name" value="UVRC"/>
    <property type="match status" value="1"/>
</dbReference>
<dbReference type="Gene3D" id="3.30.420.340">
    <property type="entry name" value="UvrC, RNAse H endonuclease domain"/>
    <property type="match status" value="1"/>
</dbReference>
<protein>
    <recommendedName>
        <fullName evidence="6">Excinuclease ABC subunit C</fullName>
    </recommendedName>
</protein>
<feature type="domain" description="GIY-YIG" evidence="2">
    <location>
        <begin position="24"/>
        <end position="100"/>
    </location>
</feature>
<dbReference type="Pfam" id="PF02151">
    <property type="entry name" value="UVR"/>
    <property type="match status" value="1"/>
</dbReference>
<dbReference type="InterPro" id="IPR000305">
    <property type="entry name" value="GIY-YIG_endonuc"/>
</dbReference>
<dbReference type="PANTHER" id="PTHR30562:SF1">
    <property type="entry name" value="UVRABC SYSTEM PROTEIN C"/>
    <property type="match status" value="1"/>
</dbReference>
<dbReference type="Pfam" id="PF08459">
    <property type="entry name" value="UvrC_RNaseH_dom"/>
    <property type="match status" value="1"/>
</dbReference>
<dbReference type="STRING" id="1802479.A2Y68_03560"/>
<dbReference type="Proteomes" id="UP000176778">
    <property type="component" value="Unassembled WGS sequence"/>
</dbReference>
<dbReference type="AlphaFoldDB" id="A0A1F7X3J9"/>
<dbReference type="InterPro" id="IPR001943">
    <property type="entry name" value="UVR_dom"/>
</dbReference>
<dbReference type="InterPro" id="IPR050066">
    <property type="entry name" value="UvrABC_protein_C"/>
</dbReference>
<accession>A0A1F7X3J9</accession>
<proteinExistence type="predicted"/>
<evidence type="ECO:0000313" key="5">
    <source>
        <dbReference type="Proteomes" id="UP000176778"/>
    </source>
</evidence>
<dbReference type="PANTHER" id="PTHR30562">
    <property type="entry name" value="UVRC/OXIDOREDUCTASE"/>
    <property type="match status" value="1"/>
</dbReference>
<dbReference type="Pfam" id="PF01541">
    <property type="entry name" value="GIY-YIG"/>
    <property type="match status" value="1"/>
</dbReference>
<dbReference type="InterPro" id="IPR036876">
    <property type="entry name" value="UVR_dom_sf"/>
</dbReference>
<dbReference type="InterPro" id="IPR001162">
    <property type="entry name" value="UvrC_RNase_H_dom"/>
</dbReference>
<comment type="caution">
    <text evidence="4">The sequence shown here is derived from an EMBL/GenBank/DDBJ whole genome shotgun (WGS) entry which is preliminary data.</text>
</comment>
<feature type="domain" description="UvrC family homology region profile" evidence="3">
    <location>
        <begin position="280"/>
        <end position="378"/>
    </location>
</feature>
<evidence type="ECO:0008006" key="6">
    <source>
        <dbReference type="Google" id="ProtNLM"/>
    </source>
</evidence>
<reference evidence="4 5" key="1">
    <citation type="journal article" date="2016" name="Nat. Commun.">
        <title>Thousands of microbial genomes shed light on interconnected biogeochemical processes in an aquifer system.</title>
        <authorList>
            <person name="Anantharaman K."/>
            <person name="Brown C.T."/>
            <person name="Hug L.A."/>
            <person name="Sharon I."/>
            <person name="Castelle C.J."/>
            <person name="Probst A.J."/>
            <person name="Thomas B.C."/>
            <person name="Singh A."/>
            <person name="Wilkins M.J."/>
            <person name="Karaoz U."/>
            <person name="Brodie E.L."/>
            <person name="Williams K.H."/>
            <person name="Hubbard S.S."/>
            <person name="Banfield J.F."/>
        </authorList>
    </citation>
    <scope>NUCLEOTIDE SEQUENCE [LARGE SCALE GENOMIC DNA]</scope>
</reference>
<gene>
    <name evidence="4" type="ORF">A2Y68_03560</name>
</gene>
<dbReference type="PROSITE" id="PS50151">
    <property type="entry name" value="UVR"/>
    <property type="match status" value="1"/>
</dbReference>
<evidence type="ECO:0000313" key="4">
    <source>
        <dbReference type="EMBL" id="OGM09674.1"/>
    </source>
</evidence>
<dbReference type="GO" id="GO:0009381">
    <property type="term" value="F:excinuclease ABC activity"/>
    <property type="evidence" value="ECO:0007669"/>
    <property type="project" value="InterPro"/>
</dbReference>
<dbReference type="GO" id="GO:0009380">
    <property type="term" value="C:excinuclease repair complex"/>
    <property type="evidence" value="ECO:0007669"/>
    <property type="project" value="TreeGrafter"/>
</dbReference>
<dbReference type="InterPro" id="IPR035901">
    <property type="entry name" value="GIY-YIG_endonuc_sf"/>
</dbReference>
<dbReference type="InterPro" id="IPR038476">
    <property type="entry name" value="UvrC_RNase_H_dom_sf"/>
</dbReference>
<dbReference type="GO" id="GO:0006974">
    <property type="term" value="P:DNA damage response"/>
    <property type="evidence" value="ECO:0007669"/>
    <property type="project" value="TreeGrafter"/>
</dbReference>
<dbReference type="SMART" id="SM00465">
    <property type="entry name" value="GIYc"/>
    <property type="match status" value="1"/>
</dbReference>
<evidence type="ECO:0000259" key="3">
    <source>
        <dbReference type="PROSITE" id="PS50165"/>
    </source>
</evidence>
<organism evidence="4 5">
    <name type="scientific">Candidatus Woesebacteria bacterium RBG_13_46_13</name>
    <dbReference type="NCBI Taxonomy" id="1802479"/>
    <lineage>
        <taxon>Bacteria</taxon>
        <taxon>Candidatus Woeseibacteriota</taxon>
    </lineage>
</organism>
<dbReference type="EMBL" id="MGFR01000003">
    <property type="protein sequence ID" value="OGM09674.1"/>
    <property type="molecule type" value="Genomic_DNA"/>
</dbReference>
<evidence type="ECO:0000259" key="1">
    <source>
        <dbReference type="PROSITE" id="PS50151"/>
    </source>
</evidence>
<dbReference type="Gene3D" id="3.40.1440.10">
    <property type="entry name" value="GIY-YIG endonuclease"/>
    <property type="match status" value="1"/>
</dbReference>
<sequence length="445" mass="51045">MLKRILSQRPHLPITKSEFKKIPEVPGIYIFFLGKEALYVGKAKSLRSRLNSYLTIHIGPKTRKMLTEAEYFIYVKSESELEALLLEAELIRSEQPPYNTVAKDDKHPLYIKITREKYPRVITARKSDQLASLVTYGPFPSSTNVRSVLRMLRKIIPYSDHKLGKKACIYSQIGFCNPCPSSIEAQTDIQTKQALRRKYRSNLRMLKNILSRRSKAVIQSLYRQMAILSKNQGYEAAAQIREKIQKLEYILQPITPVSDFIENPNLSEDILASESNELEKVISKYLPVKNKLARIECFDVAHLGGTKQTASMVTFINGQPEKSLYRHFKIRTIRKADDIAAMREIAARRVKSLRGWGRPDLIVVDGGKAQVTTFREVFLKEGVPVVGLAKRMETLVIPNPQGVMANFVEVRLKPPALNLIQRLRDEAHRFARRYHHFLVKKDLIS</sequence>
<dbReference type="PROSITE" id="PS50164">
    <property type="entry name" value="GIY_YIG"/>
    <property type="match status" value="1"/>
</dbReference>